<reference evidence="1" key="1">
    <citation type="submission" date="2022-12" db="EMBL/GenBank/DDBJ databases">
        <title>Genome sequence of HCMS5-2.</title>
        <authorList>
            <person name="Woo H."/>
        </authorList>
    </citation>
    <scope>NUCLEOTIDE SEQUENCE</scope>
    <source>
        <strain evidence="1">HCMS5-2</strain>
    </source>
</reference>
<organism evidence="1 2">
    <name type="scientific">Pedobacter punctiformis</name>
    <dbReference type="NCBI Taxonomy" id="3004097"/>
    <lineage>
        <taxon>Bacteria</taxon>
        <taxon>Pseudomonadati</taxon>
        <taxon>Bacteroidota</taxon>
        <taxon>Sphingobacteriia</taxon>
        <taxon>Sphingobacteriales</taxon>
        <taxon>Sphingobacteriaceae</taxon>
        <taxon>Pedobacter</taxon>
    </lineage>
</organism>
<name>A0ABT4L6Q0_9SPHI</name>
<evidence type="ECO:0000313" key="1">
    <source>
        <dbReference type="EMBL" id="MCZ4243597.1"/>
    </source>
</evidence>
<gene>
    <name evidence="1" type="ORF">O0955_06215</name>
</gene>
<dbReference type="Proteomes" id="UP001144347">
    <property type="component" value="Unassembled WGS sequence"/>
</dbReference>
<keyword evidence="2" id="KW-1185">Reference proteome</keyword>
<evidence type="ECO:0000313" key="2">
    <source>
        <dbReference type="Proteomes" id="UP001144347"/>
    </source>
</evidence>
<dbReference type="EMBL" id="JAPWGM010000002">
    <property type="protein sequence ID" value="MCZ4243597.1"/>
    <property type="molecule type" value="Genomic_DNA"/>
</dbReference>
<protein>
    <submittedName>
        <fullName evidence="1">Uncharacterized protein</fullName>
    </submittedName>
</protein>
<proteinExistence type="predicted"/>
<comment type="caution">
    <text evidence="1">The sequence shown here is derived from an EMBL/GenBank/DDBJ whole genome shotgun (WGS) entry which is preliminary data.</text>
</comment>
<dbReference type="RefSeq" id="WP_269426677.1">
    <property type="nucleotide sequence ID" value="NZ_JAPWGM010000002.1"/>
</dbReference>
<accession>A0ABT4L6Q0</accession>
<sequence>MKDLINTEIGELYFGNQEYISAKTTFEELKNMKGTIDHSFEALETGIQNLSFFNKEIDGKSYMISVHFDFQKLVMIFIRFDDGKQLIESPLWNQMKPLKKDNHTKHLHKKMFTKEKKYDWGKLHAFYSPKTNLGMIDITYKI</sequence>